<dbReference type="Proteomes" id="UP000014680">
    <property type="component" value="Unassembled WGS sequence"/>
</dbReference>
<organism evidence="1 2">
    <name type="scientific">Entamoeba invadens IP1</name>
    <dbReference type="NCBI Taxonomy" id="370355"/>
    <lineage>
        <taxon>Eukaryota</taxon>
        <taxon>Amoebozoa</taxon>
        <taxon>Evosea</taxon>
        <taxon>Archamoebae</taxon>
        <taxon>Mastigamoebida</taxon>
        <taxon>Entamoebidae</taxon>
        <taxon>Entamoeba</taxon>
    </lineage>
</organism>
<protein>
    <submittedName>
        <fullName evidence="1">Uncharacterized protein</fullName>
    </submittedName>
</protein>
<gene>
    <name evidence="1" type="ORF">EIN_028380</name>
</gene>
<evidence type="ECO:0000313" key="1">
    <source>
        <dbReference type="EMBL" id="ELP84139.1"/>
    </source>
</evidence>
<dbReference type="RefSeq" id="XP_004183485.1">
    <property type="nucleotide sequence ID" value="XM_004183437.1"/>
</dbReference>
<reference evidence="1 2" key="1">
    <citation type="submission" date="2012-10" db="EMBL/GenBank/DDBJ databases">
        <authorList>
            <person name="Zafar N."/>
            <person name="Inman J."/>
            <person name="Hall N."/>
            <person name="Lorenzi H."/>
            <person name="Caler E."/>
        </authorList>
    </citation>
    <scope>NUCLEOTIDE SEQUENCE [LARGE SCALE GENOMIC DNA]</scope>
    <source>
        <strain evidence="1 2">IP1</strain>
    </source>
</reference>
<dbReference type="EMBL" id="KB207158">
    <property type="protein sequence ID" value="ELP84139.1"/>
    <property type="molecule type" value="Genomic_DNA"/>
</dbReference>
<sequence length="556" mass="62337">WNEFVKQYTSNTTDKCIKSFTPNNVLSEIALVYGIADKSIIKDVQNSFSSFSELKTAPKTTIYYLKGEAFATQTVNTKDLNYELLSSIEASSGKVDALVIAAKRYLEPKVKDKSIKRGTILVLSDQGLSRVFNAGSEFDRNNISVHVVSFNRQNSASMTLQLKSLVSLGQHFHEFNDPKEVKTNIYDAFVGIRANLTERCDRDKCNGFCDAKNRCTCPMCCENDCFYTYCNTNSGSCEPWPPYNPKEKVTCPSNCVGDYICKDMEGCVVSRYNTSCEPKVDCQTTTCPNGDSGLCQIVDNCPLDDSPSQDGYCWSYKCDVNSGYCIKDQRGKEKCPNKNSKCEQYKCNANLECSVEPKECVKTMPYIEMDCYIAKCNEKTGQCENRLSCDTFSSCGGGASGESICYCNATTNNKCFCEKKEGDNNCDSNKNEICDYTQDPPKCVVSRCKEDLTISGCQYQKCNETTGNAYYVDIECTETIKEVDSRCKDMFTYICMDGKCVVKAVVSEDELKVECGYCEYNSVSNSVVYISNCEKTQAECDLLKEMHRRKCVYPQV</sequence>
<keyword evidence="2" id="KW-1185">Reference proteome</keyword>
<evidence type="ECO:0000313" key="2">
    <source>
        <dbReference type="Proteomes" id="UP000014680"/>
    </source>
</evidence>
<accession>L7FKD0</accession>
<name>L7FKD0_ENTIV</name>
<dbReference type="KEGG" id="eiv:EIN_028380"/>
<proteinExistence type="predicted"/>
<feature type="non-terminal residue" evidence="1">
    <location>
        <position position="1"/>
    </location>
</feature>
<dbReference type="VEuPathDB" id="AmoebaDB:EIN_028380"/>
<dbReference type="GeneID" id="14883115"/>
<dbReference type="AlphaFoldDB" id="L7FKD0"/>